<keyword evidence="2" id="KW-1185">Reference proteome</keyword>
<accession>A0ACC3NJC2</accession>
<dbReference type="Proteomes" id="UP001281147">
    <property type="component" value="Unassembled WGS sequence"/>
</dbReference>
<gene>
    <name evidence="1" type="ORF">LTR37_005588</name>
</gene>
<evidence type="ECO:0000313" key="1">
    <source>
        <dbReference type="EMBL" id="KAK3717817.1"/>
    </source>
</evidence>
<dbReference type="EMBL" id="JAUTXU010000035">
    <property type="protein sequence ID" value="KAK3717817.1"/>
    <property type="molecule type" value="Genomic_DNA"/>
</dbReference>
<organism evidence="1 2">
    <name type="scientific">Vermiconidia calcicola</name>
    <dbReference type="NCBI Taxonomy" id="1690605"/>
    <lineage>
        <taxon>Eukaryota</taxon>
        <taxon>Fungi</taxon>
        <taxon>Dikarya</taxon>
        <taxon>Ascomycota</taxon>
        <taxon>Pezizomycotina</taxon>
        <taxon>Dothideomycetes</taxon>
        <taxon>Dothideomycetidae</taxon>
        <taxon>Mycosphaerellales</taxon>
        <taxon>Extremaceae</taxon>
        <taxon>Vermiconidia</taxon>
    </lineage>
</organism>
<reference evidence="1" key="1">
    <citation type="submission" date="2023-07" db="EMBL/GenBank/DDBJ databases">
        <title>Black Yeasts Isolated from many extreme environments.</title>
        <authorList>
            <person name="Coleine C."/>
            <person name="Stajich J.E."/>
            <person name="Selbmann L."/>
        </authorList>
    </citation>
    <scope>NUCLEOTIDE SEQUENCE</scope>
    <source>
        <strain evidence="1">CCFEE 5714</strain>
    </source>
</reference>
<sequence length="1673" mass="186112">MSATMDLDSDPWNWSVDDVQTFFRDKAAAYISDLPHGRLPPLEQFLTALQENDVDGATLLTNIDNATLKDDCGIKSLGVRGTINRCISKLRRKSAAYNTAEGQQPPAPSSLPADAQLILPLTPKTDSPLNGAVGEHVRSGEIQVQDANGRKRRKIDISKTEPLPEPALIASELATEQVGHGYLSDRAFTVDEMFYDETVFGQEIGILRPPGEVLVFDIDREAGLEDQNFQFANQRKSAGETHFAHTHMRHFLTKAEQIDLCRCGRDALAVLPYRDSHGKGPRSATVLQFKEGEEEPFAIKEDVSELEGGHAPDAGGEWGYLIPKHNDEEDELLPVYGDSDDEDDITMTSTVGDDSEEAAEEEDDERYLNLERIDEVVTGFVAECASLWQQNKLPSLEHKRAWTVWNKMKKSRTVRDALIESAQAKIEHFTNRLTMMKHELLESTWQSESSLRAALASLEPTIQDREEQRWMITVWKRRQEPFHVVHNLQKPRNPTLPAQAMEKACHGFVTHPNDRISVSPPPTDNAQDEHGAEEEIQYEADDEQYHTPINSPQITPGAREDEDMVGSGGTLDNFVIDSEDYGEIVKDNTDIDLPLTPPPKGRERISGDVSDFSPGSDDSDSVEDLPSASKLIGPRRLVVALKTHTKPTFSPIDLTGLVSSSPSPRKRGRPSTKPQELHGDPLSATAEEVDSWVYTDLANKSDRLRILILLLRRTGDQDRERLHALFRSLTLSRFAVELVRECKTFQGHDTTTTTMSDEDTETIQHARDIYLRWLLPLKTKAEIKSLNETDFGNVLDPTQVQLFTSMLKQCLAQNTSKLYVTPKPNFSKPSSSKLGSSSAAAIPISSSDELQSQHDTPHKKRKREVQRSTAAEKSRTLAREREKKFNESQTTDSTRLAAMIASDPNHSNVEINPARDEGCDPIYVTDRIARKMKAHQISGAQFLWREITAAGEEGGQGCILAHTMGLGKTVQTIGLLVAVTEAAQSTSRSVYSQLPKQLRPKGIRERHLRVLIMCPPALIQNWCRELNQWAPNQLGDLICLDSASKASHLRCLEAWMRFGGVALVGYQMFRLMVAEKASKDKASRGGQTNNNAEDDRANLKKTLLEGPEIVVADEAHSLKNEKSEIAVAAASLRTETRIGLTGTPMSNDVQEIYALVSFVAPGYLGEPSEFRAHYAEPIEAGLYDDSTYYEKRKSIKKLQVLHAEIQPKINRANIEVLRGSLKPKIEYLITVPLGPTQAELYKRCVKALLKGDSDEKASQVMMFGWLSVLTLLTNHPYCFRQKLLAPPVHPSKRDSNVGIPRDRTTSPSESGSATPSYAATSNGAEPTEDNVEDEPVHKLGFTKEIIEGILDGFEEDTDPDLSAKVSIFLNLLKLSLGCGDKVLVFSSSIPTLNFLDKILRQQGQLFGRIDGQTGMVNRPHILEKFHKHEYNIMLVSTKAGGVGLNIQGANRVFIFDFGFNPTWEEQAIGRAYRLGQLKPVYVYRFVAGGTFEANIYNTQLYKTSLAQRVVDKKNPRRNAKRNTREYLYEPKAVDQEDLTEWAGKDPQVLDQLLNLGENGKSDIMIRAIKTMETLQAEDPDAPLDEEEQKEVNMEIEEGRKRPRGRKQMQAQGMPPPPRPNGIAASQPAYSASPTGPSNQPSSTYAGKGAKSSGIQHHPMGGLPMPKGRPPHHG</sequence>
<protein>
    <submittedName>
        <fullName evidence="1">Uncharacterized protein</fullName>
    </submittedName>
</protein>
<evidence type="ECO:0000313" key="2">
    <source>
        <dbReference type="Proteomes" id="UP001281147"/>
    </source>
</evidence>
<proteinExistence type="predicted"/>
<comment type="caution">
    <text evidence="1">The sequence shown here is derived from an EMBL/GenBank/DDBJ whole genome shotgun (WGS) entry which is preliminary data.</text>
</comment>
<name>A0ACC3NJC2_9PEZI</name>